<protein>
    <recommendedName>
        <fullName evidence="4">Tetratricopeptide repeat protein</fullName>
    </recommendedName>
</protein>
<dbReference type="RefSeq" id="WP_165767188.1">
    <property type="nucleotide sequence ID" value="NZ_CBCSCN010000008.1"/>
</dbReference>
<dbReference type="AlphaFoldDB" id="A0A1X7AKB6"/>
<name>A0A1X7AKB6_9GAMM</name>
<evidence type="ECO:0000313" key="2">
    <source>
        <dbReference type="EMBL" id="SMA43503.1"/>
    </source>
</evidence>
<proteinExistence type="predicted"/>
<sequence>MYTSHYSPHSARRSDRREYRHSPEHERPERKTFHGYRVHPYHQPHNTPEGQKNNLGHRQESAYSQEQTQRIRALHERVSHLGKVESDGHDRHFQHFVQDYEKDFQRVYEDLLQERLPERRSLHTQLLFRYAALMVFGGDYRKALTWMKRLEPYEYLKNPRSYQEYQKLKAKALDRYAHDCFYNFGDIKGNKQPPESIQFLRDVVSDRDTFNLMEPEHQAEYLSCMFWYAIEFQELSFADHCLEWIEGGDMRDRYLQALESNPFGAFTFWTCYLGWLSVSQMQDTSSPRIIGQLLDQLCEDAVKVLAQARTHGDWLPIFLFYQARVICLPVWLLQESPDDEQKARSLLAELESDPVEELYVRGHNQGRYERLISRVLIHLGDVLLSWGRAEEIPELIEKMYSLRHYVSVETSSILRLKAEARLSEIKKNRGSDSLFAPITLGDNERLELSEYAENLTRLAPHNRSRCWVVAGLLYVAMGDREQAEHALKQYRGKATLGYRLRAQNLSSQGRLLEACEIYQQLTEADSTGIYAMLNEYALTMNSLMRDCEGTAVITLQKRIFEKIKAAVLSAPEGWRAGWNALGHHANDLAQQEQLFPFRQYVRELPDPVNRARHWGEAASIAFNIANSPDVQSTIDDYRILQAEDFCRYQPEVRRYNDGTGRVSGRASWRNH</sequence>
<accession>A0A1X7AKB6</accession>
<reference evidence="2 3" key="1">
    <citation type="submission" date="2017-03" db="EMBL/GenBank/DDBJ databases">
        <authorList>
            <person name="Afonso C.L."/>
            <person name="Miller P.J."/>
            <person name="Scott M.A."/>
            <person name="Spackman E."/>
            <person name="Goraichik I."/>
            <person name="Dimitrov K.M."/>
            <person name="Suarez D.L."/>
            <person name="Swayne D.E."/>
        </authorList>
    </citation>
    <scope>NUCLEOTIDE SEQUENCE [LARGE SCALE GENOMIC DNA]</scope>
    <source>
        <strain evidence="2">SB41UT1</strain>
    </source>
</reference>
<evidence type="ECO:0000256" key="1">
    <source>
        <dbReference type="SAM" id="MobiDB-lite"/>
    </source>
</evidence>
<feature type="compositionally biased region" description="Basic and acidic residues" evidence="1">
    <location>
        <begin position="12"/>
        <end position="32"/>
    </location>
</feature>
<feature type="compositionally biased region" description="Polar residues" evidence="1">
    <location>
        <begin position="44"/>
        <end position="64"/>
    </location>
</feature>
<evidence type="ECO:0008006" key="4">
    <source>
        <dbReference type="Google" id="ProtNLM"/>
    </source>
</evidence>
<dbReference type="Proteomes" id="UP000196573">
    <property type="component" value="Unassembled WGS sequence"/>
</dbReference>
<organism evidence="2 3">
    <name type="scientific">Parendozoicomonas haliclonae</name>
    <dbReference type="NCBI Taxonomy" id="1960125"/>
    <lineage>
        <taxon>Bacteria</taxon>
        <taxon>Pseudomonadati</taxon>
        <taxon>Pseudomonadota</taxon>
        <taxon>Gammaproteobacteria</taxon>
        <taxon>Oceanospirillales</taxon>
        <taxon>Endozoicomonadaceae</taxon>
        <taxon>Parendozoicomonas</taxon>
    </lineage>
</organism>
<dbReference type="EMBL" id="FWPT01000003">
    <property type="protein sequence ID" value="SMA43503.1"/>
    <property type="molecule type" value="Genomic_DNA"/>
</dbReference>
<evidence type="ECO:0000313" key="3">
    <source>
        <dbReference type="Proteomes" id="UP000196573"/>
    </source>
</evidence>
<keyword evidence="3" id="KW-1185">Reference proteome</keyword>
<feature type="compositionally biased region" description="Basic residues" evidence="1">
    <location>
        <begin position="33"/>
        <end position="42"/>
    </location>
</feature>
<feature type="region of interest" description="Disordered" evidence="1">
    <location>
        <begin position="1"/>
        <end position="64"/>
    </location>
</feature>
<gene>
    <name evidence="2" type="ORF">EHSB41UT_01608</name>
</gene>